<dbReference type="SUPFAM" id="SSF51905">
    <property type="entry name" value="FAD/NAD(P)-binding domain"/>
    <property type="match status" value="1"/>
</dbReference>
<protein>
    <submittedName>
        <fullName evidence="2">Uncharacterized protein</fullName>
    </submittedName>
</protein>
<dbReference type="Gene3D" id="3.50.50.60">
    <property type="entry name" value="FAD/NAD(P)-binding domain"/>
    <property type="match status" value="1"/>
</dbReference>
<proteinExistence type="predicted"/>
<dbReference type="InterPro" id="IPR036188">
    <property type="entry name" value="FAD/NAD-bd_sf"/>
</dbReference>
<dbReference type="Pfam" id="PF13450">
    <property type="entry name" value="NAD_binding_8"/>
    <property type="match status" value="1"/>
</dbReference>
<sequence length="103" mass="11086">MGANSSDETTTVESGRLPGYNGPNKSISISEVVQPLLTPLDISGYPKAKFELEDRYIDEPRSLKVVVIGAGLTGITTGALLPRKVPGIRLTIFEKNSDVVRND</sequence>
<dbReference type="EMBL" id="JAWHQM010000030">
    <property type="protein sequence ID" value="KAK5633183.1"/>
    <property type="molecule type" value="Genomic_DNA"/>
</dbReference>
<organism evidence="2 3">
    <name type="scientific">Xylaria bambusicola</name>
    <dbReference type="NCBI Taxonomy" id="326684"/>
    <lineage>
        <taxon>Eukaryota</taxon>
        <taxon>Fungi</taxon>
        <taxon>Dikarya</taxon>
        <taxon>Ascomycota</taxon>
        <taxon>Pezizomycotina</taxon>
        <taxon>Sordariomycetes</taxon>
        <taxon>Xylariomycetidae</taxon>
        <taxon>Xylariales</taxon>
        <taxon>Xylariaceae</taxon>
        <taxon>Xylaria</taxon>
    </lineage>
</organism>
<evidence type="ECO:0000313" key="2">
    <source>
        <dbReference type="EMBL" id="KAK5633183.1"/>
    </source>
</evidence>
<gene>
    <name evidence="2" type="ORF">RRF57_008897</name>
</gene>
<feature type="region of interest" description="Disordered" evidence="1">
    <location>
        <begin position="1"/>
        <end position="24"/>
    </location>
</feature>
<keyword evidence="3" id="KW-1185">Reference proteome</keyword>
<feature type="compositionally biased region" description="Polar residues" evidence="1">
    <location>
        <begin position="1"/>
        <end position="13"/>
    </location>
</feature>
<accession>A0AAN7UU38</accession>
<comment type="caution">
    <text evidence="2">The sequence shown here is derived from an EMBL/GenBank/DDBJ whole genome shotgun (WGS) entry which is preliminary data.</text>
</comment>
<reference evidence="2 3" key="1">
    <citation type="submission" date="2023-10" db="EMBL/GenBank/DDBJ databases">
        <title>Draft genome sequence of Xylaria bambusicola isolate GMP-LS, the root and basal stem rot pathogen of sugarcane in Indonesia.</title>
        <authorList>
            <person name="Selvaraj P."/>
            <person name="Muralishankar V."/>
            <person name="Muruganantham S."/>
            <person name="Sp S."/>
            <person name="Haryani S."/>
            <person name="Lau K.J.X."/>
            <person name="Naqvi N.I."/>
        </authorList>
    </citation>
    <scope>NUCLEOTIDE SEQUENCE [LARGE SCALE GENOMIC DNA]</scope>
    <source>
        <strain evidence="2">GMP-LS</strain>
    </source>
</reference>
<evidence type="ECO:0000256" key="1">
    <source>
        <dbReference type="SAM" id="MobiDB-lite"/>
    </source>
</evidence>
<evidence type="ECO:0000313" key="3">
    <source>
        <dbReference type="Proteomes" id="UP001305414"/>
    </source>
</evidence>
<dbReference type="Proteomes" id="UP001305414">
    <property type="component" value="Unassembled WGS sequence"/>
</dbReference>
<name>A0AAN7UU38_9PEZI</name>
<dbReference type="AlphaFoldDB" id="A0AAN7UU38"/>